<gene>
    <name evidence="1" type="ORF">ACFSTE_10360</name>
</gene>
<dbReference type="Pfam" id="PF09411">
    <property type="entry name" value="PagL"/>
    <property type="match status" value="1"/>
</dbReference>
<dbReference type="Gene3D" id="2.40.160.20">
    <property type="match status" value="1"/>
</dbReference>
<reference evidence="2" key="1">
    <citation type="journal article" date="2019" name="Int. J. Syst. Evol. Microbiol.">
        <title>The Global Catalogue of Microorganisms (GCM) 10K type strain sequencing project: providing services to taxonomists for standard genome sequencing and annotation.</title>
        <authorList>
            <consortium name="The Broad Institute Genomics Platform"/>
            <consortium name="The Broad Institute Genome Sequencing Center for Infectious Disease"/>
            <person name="Wu L."/>
            <person name="Ma J."/>
        </authorList>
    </citation>
    <scope>NUCLEOTIDE SEQUENCE [LARGE SCALE GENOMIC DNA]</scope>
    <source>
        <strain evidence="2">KCTC 42423</strain>
    </source>
</reference>
<evidence type="ECO:0000313" key="1">
    <source>
        <dbReference type="EMBL" id="MFD2591226.1"/>
    </source>
</evidence>
<accession>A0ABW5N8T3</accession>
<dbReference type="Proteomes" id="UP001597459">
    <property type="component" value="Unassembled WGS sequence"/>
</dbReference>
<dbReference type="RefSeq" id="WP_176029218.1">
    <property type="nucleotide sequence ID" value="NZ_JBHSJV010000001.1"/>
</dbReference>
<protein>
    <submittedName>
        <fullName evidence="1">Acyloxyacyl hydrolase</fullName>
    </submittedName>
</protein>
<name>A0ABW5N8T3_9FLAO</name>
<dbReference type="InterPro" id="IPR018550">
    <property type="entry name" value="Lipid-A_deacylase-rel"/>
</dbReference>
<keyword evidence="2" id="KW-1185">Reference proteome</keyword>
<dbReference type="GO" id="GO:0016787">
    <property type="term" value="F:hydrolase activity"/>
    <property type="evidence" value="ECO:0007669"/>
    <property type="project" value="UniProtKB-KW"/>
</dbReference>
<organism evidence="1 2">
    <name type="scientific">Aquimarina hainanensis</name>
    <dbReference type="NCBI Taxonomy" id="1578017"/>
    <lineage>
        <taxon>Bacteria</taxon>
        <taxon>Pseudomonadati</taxon>
        <taxon>Bacteroidota</taxon>
        <taxon>Flavobacteriia</taxon>
        <taxon>Flavobacteriales</taxon>
        <taxon>Flavobacteriaceae</taxon>
        <taxon>Aquimarina</taxon>
    </lineage>
</organism>
<dbReference type="EMBL" id="JBHULX010000017">
    <property type="protein sequence ID" value="MFD2591226.1"/>
    <property type="molecule type" value="Genomic_DNA"/>
</dbReference>
<keyword evidence="1" id="KW-0378">Hydrolase</keyword>
<sequence length="414" mass="47751">MKYTFYLLCPLLITLKIYAQPVKKSQKPLIYIAPEIAIGKTMEANQGFPETSIQKAFFVSLGFNTNKEKAWKRQLGYPTTGISLSITDFGNTQKIGKAYTVMPFLETSFFSQKKHPIYLQVGMGASYMDTQYHPVDNPYNKAITTKINWSFRSFLYYDIFRTNHMDWRMGLGYIHHSNGHTRLPNQGLNSFVASVSSIIPVTKQVSPSFRKVSETKENTPGSTTFISGRFGLGYNVLSQTFNAQKEVYSVAFSAGKIYKNTFKFGGGFYYRFYQHYYDHIKNDEELIEEQVPFFRESPFRYATNFGVFASAELLLGHVGLSTQIGLNIYKPFYKIDWQLSQGYYANDTYYKEDLNWYYEIKRTVSSRMGIKYYLRNTNTSPKHNVFVSAHINANLGQADFSEISIGYVHRFAKK</sequence>
<comment type="caution">
    <text evidence="1">The sequence shown here is derived from an EMBL/GenBank/DDBJ whole genome shotgun (WGS) entry which is preliminary data.</text>
</comment>
<evidence type="ECO:0000313" key="2">
    <source>
        <dbReference type="Proteomes" id="UP001597459"/>
    </source>
</evidence>
<proteinExistence type="predicted"/>